<dbReference type="EMBL" id="CYSD01000042">
    <property type="protein sequence ID" value="CUH81060.1"/>
    <property type="molecule type" value="Genomic_DNA"/>
</dbReference>
<evidence type="ECO:0000313" key="1">
    <source>
        <dbReference type="EMBL" id="CUH81060.1"/>
    </source>
</evidence>
<protein>
    <submittedName>
        <fullName evidence="1">Putative integral membrane protein</fullName>
    </submittedName>
</protein>
<organism evidence="1 2">
    <name type="scientific">Tritonibacter multivorans</name>
    <dbReference type="NCBI Taxonomy" id="928856"/>
    <lineage>
        <taxon>Bacteria</taxon>
        <taxon>Pseudomonadati</taxon>
        <taxon>Pseudomonadota</taxon>
        <taxon>Alphaproteobacteria</taxon>
        <taxon>Rhodobacterales</taxon>
        <taxon>Paracoccaceae</taxon>
        <taxon>Tritonibacter</taxon>
    </lineage>
</organism>
<keyword evidence="2" id="KW-1185">Reference proteome</keyword>
<accession>A0A0P1GX57</accession>
<gene>
    <name evidence="1" type="ORF">TRM7557_03216</name>
</gene>
<name>A0A0P1GX57_9RHOB</name>
<sequence length="236" mass="25616">MTCETGDLPRPPCREAAPRACAAVALVLCSVLSLFLGLLPVSARAAEASALLGHPAVFQGCRTTRPGRPGFCSFVDRGSRLFVYGTGSTPQWLMAELTHLEIGRRVGLTGTRRDLYEGTAEVELAGISLLPVNRYDRILKRLQGQWRSDSDPLDAFQVTGAERVNAYAGAKTSVDYISVQPECGVLTTHGPYLYAWDESGTGGLCYEISKVSDNTLVLIYQPRGRVLKYSREGTAQ</sequence>
<dbReference type="STRING" id="928856.SAMN04488049_10252"/>
<proteinExistence type="predicted"/>
<evidence type="ECO:0000313" key="2">
    <source>
        <dbReference type="Proteomes" id="UP000052022"/>
    </source>
</evidence>
<dbReference type="Proteomes" id="UP000052022">
    <property type="component" value="Unassembled WGS sequence"/>
</dbReference>
<reference evidence="1 2" key="1">
    <citation type="submission" date="2015-09" db="EMBL/GenBank/DDBJ databases">
        <authorList>
            <consortium name="Swine Surveillance"/>
        </authorList>
    </citation>
    <scope>NUCLEOTIDE SEQUENCE [LARGE SCALE GENOMIC DNA]</scope>
    <source>
        <strain evidence="1 2">CECT 7557</strain>
    </source>
</reference>
<dbReference type="AlphaFoldDB" id="A0A0P1GX57"/>